<dbReference type="AlphaFoldDB" id="A0A2K4ZEX9"/>
<comment type="catalytic activity">
    <reaction evidence="1">
        <text>Hydrolysis of terminal non-reducing alpha-L-rhamnose residues in alpha-L-rhamnosides.</text>
        <dbReference type="EC" id="3.2.1.40"/>
    </reaction>
</comment>
<dbReference type="PANTHER" id="PTHR33307">
    <property type="entry name" value="ALPHA-RHAMNOSIDASE (EUROFUNG)"/>
    <property type="match status" value="1"/>
</dbReference>
<dbReference type="GO" id="GO:0030596">
    <property type="term" value="F:alpha-L-rhamnosidase activity"/>
    <property type="evidence" value="ECO:0007669"/>
    <property type="project" value="UniProtKB-EC"/>
</dbReference>
<evidence type="ECO:0000313" key="7">
    <source>
        <dbReference type="Proteomes" id="UP000236311"/>
    </source>
</evidence>
<name>A0A2K4ZEX9_9FIRM</name>
<dbReference type="Pfam" id="PF05592">
    <property type="entry name" value="Bac_rhamnosid"/>
    <property type="match status" value="1"/>
</dbReference>
<feature type="domain" description="Bacterial alpha-L-rhamnosidase N-terminal" evidence="4">
    <location>
        <begin position="148"/>
        <end position="224"/>
    </location>
</feature>
<dbReference type="SUPFAM" id="SSF48208">
    <property type="entry name" value="Six-hairpin glycosidases"/>
    <property type="match status" value="1"/>
</dbReference>
<sequence>MSDKVVKTSDSEGNGGADWEEIPWMTIRQWQSVRQIHVLHREQHTEPLPDTNAPCNLHVLVRGRVSLPAGPCILRLTADDSYQAWLDGTWLGQGPAPAYTGRYPYQEYEIAGGRTVTLALHLYYQGKITRSCSGGDGRFGLWAVFCRGRQVTAACDESWRYRISSAYSGETVGYDTQFLENFDSRLWEEEWKEPGYDDSDWECLTEAKWADYHLVRQETQPLERRRAEPVSCRPVPGGILYDFGRERTGCFHAVARGRDGQHLILHYGEELDAAGRVRFEMRCNCRYEEQWTLREGSNVLHPWEYKAFRYVEVLGESEECPEDILTDCHVMERYYPMEEGLCSLACETDELGRIFEMCKNTVRCGTQEAFLDCPGREKGQYLGDAIITARAQVWLTGKTDMLRKCILDFIESSRVTPGLLAVAPGSFMQEIADFSLLFGALVLTDYDFTKDKDFLGKCYPTLAGMTDFYGQYRRADGLLENVAHAWNLVDWPENLRDDYDFALTRPVVGKGCHNVVNALWYGALIMKEKAEDILELSCEKTSGPVKEAFQKAFYRPEQKLFADSEVSGHCSLHANLYAACFGLMPKQAEDAYEALMLTPGRRCGIFPMYFALRGLARMGRYETLYRLLTREDDGGWRNMLREGATTCFEAWGKDQKWNTSLCHPWGSGAIPLMIEELAGIHPDPNALSGYRFCPRLPKQIEDFRLRVPLRGWLLEVVRERGAAATIIVRAAGQ</sequence>
<dbReference type="PANTHER" id="PTHR33307:SF6">
    <property type="entry name" value="ALPHA-RHAMNOSIDASE (EUROFUNG)-RELATED"/>
    <property type="match status" value="1"/>
</dbReference>
<dbReference type="RefSeq" id="WP_103239081.1">
    <property type="nucleotide sequence ID" value="NZ_JANJZD010000022.1"/>
</dbReference>
<dbReference type="Gene3D" id="1.50.10.10">
    <property type="match status" value="1"/>
</dbReference>
<reference evidence="6 7" key="1">
    <citation type="submission" date="2018-01" db="EMBL/GenBank/DDBJ databases">
        <authorList>
            <person name="Gaut B.S."/>
            <person name="Morton B.R."/>
            <person name="Clegg M.T."/>
            <person name="Duvall M.R."/>
        </authorList>
    </citation>
    <scope>NUCLEOTIDE SEQUENCE [LARGE SCALE GENOMIC DNA]</scope>
    <source>
        <strain evidence="6">GP69</strain>
    </source>
</reference>
<dbReference type="InterPro" id="IPR035396">
    <property type="entry name" value="Bac_rhamnosid6H"/>
</dbReference>
<dbReference type="Pfam" id="PF08531">
    <property type="entry name" value="Bac_rhamnosid_N"/>
    <property type="match status" value="1"/>
</dbReference>
<feature type="domain" description="Alpha-L-rhamnosidase concanavalin-like" evidence="3">
    <location>
        <begin position="237"/>
        <end position="328"/>
    </location>
</feature>
<feature type="domain" description="Alpha-L-rhamnosidase six-hairpin glycosidase" evidence="5">
    <location>
        <begin position="343"/>
        <end position="671"/>
    </location>
</feature>
<dbReference type="InterPro" id="IPR008928">
    <property type="entry name" value="6-hairpin_glycosidase_sf"/>
</dbReference>
<dbReference type="Pfam" id="PF17389">
    <property type="entry name" value="Bac_rhamnosid6H"/>
    <property type="match status" value="1"/>
</dbReference>
<dbReference type="Gene3D" id="2.60.420.10">
    <property type="entry name" value="Maltose phosphorylase, domain 3"/>
    <property type="match status" value="1"/>
</dbReference>
<accession>A0A2K4ZEX9</accession>
<evidence type="ECO:0000256" key="1">
    <source>
        <dbReference type="ARBA" id="ARBA00001445"/>
    </source>
</evidence>
<dbReference type="InterPro" id="IPR008902">
    <property type="entry name" value="Rhamnosid_concanavalin"/>
</dbReference>
<dbReference type="EMBL" id="OFSM01000007">
    <property type="protein sequence ID" value="SOY29016.1"/>
    <property type="molecule type" value="Genomic_DNA"/>
</dbReference>
<dbReference type="OrthoDB" id="9815108at2"/>
<evidence type="ECO:0000313" key="6">
    <source>
        <dbReference type="EMBL" id="SOY29016.1"/>
    </source>
</evidence>
<evidence type="ECO:0000259" key="3">
    <source>
        <dbReference type="Pfam" id="PF05592"/>
    </source>
</evidence>
<evidence type="ECO:0000259" key="4">
    <source>
        <dbReference type="Pfam" id="PF08531"/>
    </source>
</evidence>
<evidence type="ECO:0000256" key="2">
    <source>
        <dbReference type="ARBA" id="ARBA00012652"/>
    </source>
</evidence>
<gene>
    <name evidence="6" type="ORF">AMURIS_01731</name>
</gene>
<evidence type="ECO:0000259" key="5">
    <source>
        <dbReference type="Pfam" id="PF17389"/>
    </source>
</evidence>
<organism evidence="6 7">
    <name type="scientific">Acetatifactor muris</name>
    <dbReference type="NCBI Taxonomy" id="879566"/>
    <lineage>
        <taxon>Bacteria</taxon>
        <taxon>Bacillati</taxon>
        <taxon>Bacillota</taxon>
        <taxon>Clostridia</taxon>
        <taxon>Lachnospirales</taxon>
        <taxon>Lachnospiraceae</taxon>
        <taxon>Acetatifactor</taxon>
    </lineage>
</organism>
<dbReference type="InterPro" id="IPR013737">
    <property type="entry name" value="Bac_rhamnosid_N"/>
</dbReference>
<dbReference type="Proteomes" id="UP000236311">
    <property type="component" value="Unassembled WGS sequence"/>
</dbReference>
<dbReference type="EC" id="3.2.1.40" evidence="2"/>
<dbReference type="InterPro" id="IPR012341">
    <property type="entry name" value="6hp_glycosidase-like_sf"/>
</dbReference>
<proteinExistence type="predicted"/>
<dbReference type="InterPro" id="IPR016007">
    <property type="entry name" value="Alpha_rhamnosid"/>
</dbReference>
<dbReference type="GO" id="GO:0005975">
    <property type="term" value="P:carbohydrate metabolic process"/>
    <property type="evidence" value="ECO:0007669"/>
    <property type="project" value="InterPro"/>
</dbReference>
<keyword evidence="7" id="KW-1185">Reference proteome</keyword>
<dbReference type="Gene3D" id="2.60.120.260">
    <property type="entry name" value="Galactose-binding domain-like"/>
    <property type="match status" value="2"/>
</dbReference>
<protein>
    <recommendedName>
        <fullName evidence="2">alpha-L-rhamnosidase</fullName>
        <ecNumber evidence="2">3.2.1.40</ecNumber>
    </recommendedName>
</protein>